<keyword evidence="8" id="KW-0704">Schiff base</keyword>
<keyword evidence="6" id="KW-0457">Lysine biosynthesis</keyword>
<keyword evidence="15" id="KW-1185">Reference proteome</keyword>
<dbReference type="GO" id="GO:0005829">
    <property type="term" value="C:cytosol"/>
    <property type="evidence" value="ECO:0007669"/>
    <property type="project" value="TreeGrafter"/>
</dbReference>
<keyword evidence="4" id="KW-0028">Amino-acid biosynthesis</keyword>
<evidence type="ECO:0000256" key="3">
    <source>
        <dbReference type="ARBA" id="ARBA00012086"/>
    </source>
</evidence>
<proteinExistence type="inferred from homology"/>
<dbReference type="GO" id="GO:0008840">
    <property type="term" value="F:4-hydroxy-tetrahydrodipicolinate synthase activity"/>
    <property type="evidence" value="ECO:0007669"/>
    <property type="project" value="UniProtKB-UniRule"/>
</dbReference>
<evidence type="ECO:0000256" key="11">
    <source>
        <dbReference type="PIRNR" id="PIRNR001365"/>
    </source>
</evidence>
<dbReference type="UniPathway" id="UPA00034">
    <property type="reaction ID" value="UER00017"/>
</dbReference>
<comment type="catalytic activity">
    <reaction evidence="9">
        <text>L-aspartate 4-semialdehyde + pyruvate = (2S,4S)-4-hydroxy-2,3,4,5-tetrahydrodipicolinate + H2O + H(+)</text>
        <dbReference type="Rhea" id="RHEA:34171"/>
        <dbReference type="ChEBI" id="CHEBI:15361"/>
        <dbReference type="ChEBI" id="CHEBI:15377"/>
        <dbReference type="ChEBI" id="CHEBI:15378"/>
        <dbReference type="ChEBI" id="CHEBI:67139"/>
        <dbReference type="ChEBI" id="CHEBI:537519"/>
        <dbReference type="EC" id="4.3.3.7"/>
    </reaction>
</comment>
<feature type="binding site" evidence="13">
    <location>
        <position position="206"/>
    </location>
    <ligand>
        <name>pyruvate</name>
        <dbReference type="ChEBI" id="CHEBI:15361"/>
    </ligand>
</feature>
<comment type="caution">
    <text evidence="14">The sequence shown here is derived from an EMBL/GenBank/DDBJ whole genome shotgun (WGS) entry which is preliminary data.</text>
</comment>
<organism evidence="14 15">
    <name type="scientific">Xylanimonas ulmi</name>
    <dbReference type="NCBI Taxonomy" id="228973"/>
    <lineage>
        <taxon>Bacteria</taxon>
        <taxon>Bacillati</taxon>
        <taxon>Actinomycetota</taxon>
        <taxon>Actinomycetes</taxon>
        <taxon>Micrococcales</taxon>
        <taxon>Promicromonosporaceae</taxon>
        <taxon>Xylanimonas</taxon>
    </lineage>
</organism>
<dbReference type="PRINTS" id="PR00146">
    <property type="entry name" value="DHPICSNTHASE"/>
</dbReference>
<dbReference type="EMBL" id="SGWX01000001">
    <property type="protein sequence ID" value="RZS60437.1"/>
    <property type="molecule type" value="Genomic_DNA"/>
</dbReference>
<evidence type="ECO:0000256" key="8">
    <source>
        <dbReference type="ARBA" id="ARBA00023270"/>
    </source>
</evidence>
<dbReference type="Gene3D" id="3.20.20.70">
    <property type="entry name" value="Aldolase class I"/>
    <property type="match status" value="1"/>
</dbReference>
<dbReference type="InterPro" id="IPR005263">
    <property type="entry name" value="DapA"/>
</dbReference>
<comment type="similarity">
    <text evidence="11">Belongs to the DapA family.</text>
</comment>
<evidence type="ECO:0000256" key="7">
    <source>
        <dbReference type="ARBA" id="ARBA00023239"/>
    </source>
</evidence>
<dbReference type="PANTHER" id="PTHR42849:SF1">
    <property type="entry name" value="N-ACETYLNEURAMINATE LYASE"/>
    <property type="match status" value="1"/>
</dbReference>
<dbReference type="SMART" id="SM01130">
    <property type="entry name" value="DHDPS"/>
    <property type="match status" value="1"/>
</dbReference>
<evidence type="ECO:0000313" key="14">
    <source>
        <dbReference type="EMBL" id="RZS60437.1"/>
    </source>
</evidence>
<keyword evidence="5" id="KW-0220">Diaminopimelate biosynthesis</keyword>
<dbReference type="GO" id="GO:0008747">
    <property type="term" value="F:N-acetylneuraminate lyase activity"/>
    <property type="evidence" value="ECO:0007669"/>
    <property type="project" value="TreeGrafter"/>
</dbReference>
<evidence type="ECO:0000256" key="13">
    <source>
        <dbReference type="PIRSR" id="PIRSR001365-2"/>
    </source>
</evidence>
<dbReference type="GO" id="GO:0019877">
    <property type="term" value="P:diaminopimelate biosynthetic process"/>
    <property type="evidence" value="ECO:0007669"/>
    <property type="project" value="UniProtKB-KW"/>
</dbReference>
<evidence type="ECO:0000256" key="2">
    <source>
        <dbReference type="ARBA" id="ARBA00005120"/>
    </source>
</evidence>
<evidence type="ECO:0000313" key="15">
    <source>
        <dbReference type="Proteomes" id="UP000293852"/>
    </source>
</evidence>
<dbReference type="SUPFAM" id="SSF51569">
    <property type="entry name" value="Aldolase"/>
    <property type="match status" value="1"/>
</dbReference>
<evidence type="ECO:0000256" key="5">
    <source>
        <dbReference type="ARBA" id="ARBA00022915"/>
    </source>
</evidence>
<name>A0A4Q7M105_9MICO</name>
<dbReference type="NCBIfam" id="TIGR00674">
    <property type="entry name" value="dapA"/>
    <property type="match status" value="1"/>
</dbReference>
<dbReference type="GO" id="GO:0009089">
    <property type="term" value="P:lysine biosynthetic process via diaminopimelate"/>
    <property type="evidence" value="ECO:0007669"/>
    <property type="project" value="UniProtKB-UniRule"/>
</dbReference>
<evidence type="ECO:0000256" key="4">
    <source>
        <dbReference type="ARBA" id="ARBA00022605"/>
    </source>
</evidence>
<dbReference type="InterPro" id="IPR013785">
    <property type="entry name" value="Aldolase_TIM"/>
</dbReference>
<keyword evidence="7 11" id="KW-0456">Lyase</keyword>
<evidence type="ECO:0000256" key="12">
    <source>
        <dbReference type="PIRSR" id="PIRSR001365-1"/>
    </source>
</evidence>
<dbReference type="InterPro" id="IPR020625">
    <property type="entry name" value="Schiff_base-form_aldolases_AS"/>
</dbReference>
<evidence type="ECO:0000256" key="9">
    <source>
        <dbReference type="ARBA" id="ARBA00047836"/>
    </source>
</evidence>
<dbReference type="OrthoDB" id="3175637at2"/>
<reference evidence="14 15" key="1">
    <citation type="submission" date="2019-02" db="EMBL/GenBank/DDBJ databases">
        <title>Sequencing the genomes of 1000 actinobacteria strains.</title>
        <authorList>
            <person name="Klenk H.-P."/>
        </authorList>
    </citation>
    <scope>NUCLEOTIDE SEQUENCE [LARGE SCALE GENOMIC DNA]</scope>
    <source>
        <strain evidence="14 15">DSM 16932</strain>
    </source>
</reference>
<dbReference type="Proteomes" id="UP000293852">
    <property type="component" value="Unassembled WGS sequence"/>
</dbReference>
<dbReference type="EC" id="4.3.3.7" evidence="3 10"/>
<dbReference type="InterPro" id="IPR002220">
    <property type="entry name" value="DapA-like"/>
</dbReference>
<accession>A0A4Q7M105</accession>
<gene>
    <name evidence="14" type="ORF">EV386_0695</name>
</gene>
<dbReference type="CDD" id="cd00408">
    <property type="entry name" value="DHDPS-like"/>
    <property type="match status" value="1"/>
</dbReference>
<dbReference type="GO" id="GO:0019262">
    <property type="term" value="P:N-acetylneuraminate catabolic process"/>
    <property type="evidence" value="ECO:0007669"/>
    <property type="project" value="TreeGrafter"/>
</dbReference>
<feature type="active site" description="Proton donor/acceptor" evidence="12">
    <location>
        <position position="136"/>
    </location>
</feature>
<dbReference type="PIRSF" id="PIRSF001365">
    <property type="entry name" value="DHDPS"/>
    <property type="match status" value="1"/>
</dbReference>
<protein>
    <recommendedName>
        <fullName evidence="3 10">4-hydroxy-tetrahydrodipicolinate synthase</fullName>
        <ecNumber evidence="3 10">4.3.3.7</ecNumber>
    </recommendedName>
</protein>
<evidence type="ECO:0000256" key="10">
    <source>
        <dbReference type="NCBIfam" id="TIGR00674"/>
    </source>
</evidence>
<dbReference type="Pfam" id="PF00701">
    <property type="entry name" value="DHDPS"/>
    <property type="match status" value="1"/>
</dbReference>
<dbReference type="PANTHER" id="PTHR42849">
    <property type="entry name" value="N-ACETYLNEURAMINATE LYASE"/>
    <property type="match status" value="1"/>
</dbReference>
<comment type="pathway">
    <text evidence="2">Amino-acid biosynthesis; L-lysine biosynthesis via DAP pathway; (S)-tetrahydrodipicolinate from L-aspartate: step 3/4.</text>
</comment>
<dbReference type="PROSITE" id="PS00666">
    <property type="entry name" value="DHDPS_2"/>
    <property type="match status" value="1"/>
</dbReference>
<evidence type="ECO:0000256" key="1">
    <source>
        <dbReference type="ARBA" id="ARBA00003294"/>
    </source>
</evidence>
<sequence length="293" mass="30752">MFTPQGVIPALVTPLDEDGNLLEGNLRTLLDHVIDGGVHGVFVLGSSGEIYGLTDAQKRRVVEITVEHVAARVPVYAGASEITTRDCVATARMAADVGGVAALSVLTPYFMTPTQSELVTHFTAIAAATDLPILLYNNPGRTKVGLTVPTVQRLAEIDTIVGVKDSAGDMSLTADLIRETPADFKVLIGKDTLIYAGLCHGADGAIASTANIAPRLVADIYEAYQRGDLAGALDLQGRLTPLRSLVDVATFPVVIKEALRMLGVDAGVCLAPARELAPAHREALAEVVRALPA</sequence>
<dbReference type="AlphaFoldDB" id="A0A4Q7M105"/>
<evidence type="ECO:0000256" key="6">
    <source>
        <dbReference type="ARBA" id="ARBA00023154"/>
    </source>
</evidence>
<comment type="function">
    <text evidence="1">Catalyzes the condensation of (S)-aspartate-beta-semialdehyde [(S)-ASA] and pyruvate to 4-hydroxy-tetrahydrodipicolinate (HTPA).</text>
</comment>
<dbReference type="RefSeq" id="WP_130412358.1">
    <property type="nucleotide sequence ID" value="NZ_SGWX01000001.1"/>
</dbReference>
<feature type="active site" description="Schiff-base intermediate with substrate" evidence="12">
    <location>
        <position position="164"/>
    </location>
</feature>